<name>W6S2F1_9CLOT</name>
<keyword evidence="3" id="KW-1185">Reference proteome</keyword>
<dbReference type="OrthoDB" id="4570726at2"/>
<dbReference type="AlphaFoldDB" id="W6S2F1"/>
<dbReference type="Pfam" id="PF11208">
    <property type="entry name" value="DUF2992"/>
    <property type="match status" value="1"/>
</dbReference>
<dbReference type="EMBL" id="HG917869">
    <property type="protein sequence ID" value="CDM70079.1"/>
    <property type="molecule type" value="Genomic_DNA"/>
</dbReference>
<evidence type="ECO:0000256" key="1">
    <source>
        <dbReference type="SAM" id="MobiDB-lite"/>
    </source>
</evidence>
<feature type="compositionally biased region" description="Basic and acidic residues" evidence="1">
    <location>
        <begin position="114"/>
        <end position="123"/>
    </location>
</feature>
<dbReference type="RefSeq" id="WP_044040240.1">
    <property type="nucleotide sequence ID" value="NZ_HG917869.1"/>
</dbReference>
<evidence type="ECO:0000313" key="3">
    <source>
        <dbReference type="Proteomes" id="UP000019426"/>
    </source>
</evidence>
<protein>
    <recommendedName>
        <fullName evidence="4">DUF2992 family protein</fullName>
    </recommendedName>
</protein>
<dbReference type="Proteomes" id="UP000019426">
    <property type="component" value="Chromosome M2/40_rep2"/>
</dbReference>
<feature type="compositionally biased region" description="Basic residues" evidence="1">
    <location>
        <begin position="124"/>
        <end position="138"/>
    </location>
</feature>
<dbReference type="eggNOG" id="ENOG502ZBVG">
    <property type="taxonomic scope" value="Bacteria"/>
</dbReference>
<dbReference type="STRING" id="1216932.CM240_2962"/>
<gene>
    <name evidence="2" type="ORF">CM240_2962</name>
</gene>
<dbReference type="KEGG" id="clt:CM240_2962"/>
<dbReference type="PIRSF" id="PIRSF021328">
    <property type="entry name" value="UCP021328"/>
    <property type="match status" value="1"/>
</dbReference>
<evidence type="ECO:0000313" key="2">
    <source>
        <dbReference type="EMBL" id="CDM70079.1"/>
    </source>
</evidence>
<accession>W6S2F1</accession>
<feature type="region of interest" description="Disordered" evidence="1">
    <location>
        <begin position="97"/>
        <end position="138"/>
    </location>
</feature>
<reference evidence="2 3" key="1">
    <citation type="submission" date="2013-11" db="EMBL/GenBank/DDBJ databases">
        <title>Complete genome sequence of Clostridum sp. M2/40.</title>
        <authorList>
            <person name="Wibberg D."/>
            <person name="Puehler A."/>
            <person name="Schlueter A."/>
        </authorList>
    </citation>
    <scope>NUCLEOTIDE SEQUENCE [LARGE SCALE GENOMIC DNA]</scope>
    <source>
        <strain evidence="3">M2/40</strain>
    </source>
</reference>
<dbReference type="InterPro" id="IPR016787">
    <property type="entry name" value="UCP021328"/>
</dbReference>
<proteinExistence type="predicted"/>
<evidence type="ECO:0008006" key="4">
    <source>
        <dbReference type="Google" id="ProtNLM"/>
    </source>
</evidence>
<dbReference type="PATRIC" id="fig|1216932.3.peg.2928"/>
<sequence>MLTSVKLTVFFEEPFWVGVFEVEEGEYKVSKVTFGAEPKESDIYQFILKNYYKMNFFKEDFYETRNLKNNINPKRQQRNIKRQLKNKEIGTKAQIAIKKQHEESKIQNKKNNKEKKEAEERRKFQLKKRKRKEKHKGH</sequence>
<organism evidence="2 3">
    <name type="scientific">Clostridium bornimense</name>
    <dbReference type="NCBI Taxonomy" id="1216932"/>
    <lineage>
        <taxon>Bacteria</taxon>
        <taxon>Bacillati</taxon>
        <taxon>Bacillota</taxon>
        <taxon>Clostridia</taxon>
        <taxon>Eubacteriales</taxon>
        <taxon>Clostridiaceae</taxon>
        <taxon>Clostridium</taxon>
    </lineage>
</organism>
<dbReference type="HOGENOM" id="CLU_123192_1_0_9"/>